<protein>
    <submittedName>
        <fullName evidence="1">Uncharacterized protein</fullName>
    </submittedName>
</protein>
<dbReference type="EMBL" id="UINC01068689">
    <property type="protein sequence ID" value="SVC01494.1"/>
    <property type="molecule type" value="Genomic_DNA"/>
</dbReference>
<organism evidence="1">
    <name type="scientific">marine metagenome</name>
    <dbReference type="NCBI Taxonomy" id="408172"/>
    <lineage>
        <taxon>unclassified sequences</taxon>
        <taxon>metagenomes</taxon>
        <taxon>ecological metagenomes</taxon>
    </lineage>
</organism>
<reference evidence="1" key="1">
    <citation type="submission" date="2018-05" db="EMBL/GenBank/DDBJ databases">
        <authorList>
            <person name="Lanie J.A."/>
            <person name="Ng W.-L."/>
            <person name="Kazmierczak K.M."/>
            <person name="Andrzejewski T.M."/>
            <person name="Davidsen T.M."/>
            <person name="Wayne K.J."/>
            <person name="Tettelin H."/>
            <person name="Glass J.I."/>
            <person name="Rusch D."/>
            <person name="Podicherti R."/>
            <person name="Tsui H.-C.T."/>
            <person name="Winkler M.E."/>
        </authorList>
    </citation>
    <scope>NUCLEOTIDE SEQUENCE</scope>
</reference>
<dbReference type="AlphaFoldDB" id="A0A382INY4"/>
<accession>A0A382INY4</accession>
<name>A0A382INY4_9ZZZZ</name>
<proteinExistence type="predicted"/>
<evidence type="ECO:0000313" key="1">
    <source>
        <dbReference type="EMBL" id="SVC01494.1"/>
    </source>
</evidence>
<sequence>MSLDFPCVEIDRSIQFFPPTPNLIDRLTNPAYVF</sequence>
<gene>
    <name evidence="1" type="ORF">METZ01_LOCUS254348</name>
</gene>